<feature type="chain" id="PRO_5034998271" description="Tail specific protease domain-containing protein" evidence="1">
    <location>
        <begin position="23"/>
        <end position="700"/>
    </location>
</feature>
<evidence type="ECO:0000313" key="5">
    <source>
        <dbReference type="Proteomes" id="UP000606974"/>
    </source>
</evidence>
<dbReference type="Proteomes" id="UP000606974">
    <property type="component" value="Unassembled WGS sequence"/>
</dbReference>
<accession>A0A8H7A653</accession>
<evidence type="ECO:0000259" key="3">
    <source>
        <dbReference type="Pfam" id="PF23658"/>
    </source>
</evidence>
<evidence type="ECO:0008006" key="6">
    <source>
        <dbReference type="Google" id="ProtNLM"/>
    </source>
</evidence>
<feature type="signal peptide" evidence="1">
    <location>
        <begin position="1"/>
        <end position="22"/>
    </location>
</feature>
<evidence type="ECO:0000256" key="1">
    <source>
        <dbReference type="SAM" id="SignalP"/>
    </source>
</evidence>
<dbReference type="SUPFAM" id="SSF52096">
    <property type="entry name" value="ClpP/crotonase"/>
    <property type="match status" value="1"/>
</dbReference>
<keyword evidence="1" id="KW-0732">Signal</keyword>
<dbReference type="PANTHER" id="PTHR37049:SF4">
    <property type="entry name" value="RHODANESE DOMAIN-CONTAINING PROTEIN"/>
    <property type="match status" value="1"/>
</dbReference>
<evidence type="ECO:0000313" key="4">
    <source>
        <dbReference type="EMBL" id="KAF7503355.1"/>
    </source>
</evidence>
<comment type="caution">
    <text evidence="4">The sequence shown here is derived from an EMBL/GenBank/DDBJ whole genome shotgun (WGS) entry which is preliminary data.</text>
</comment>
<dbReference type="AlphaFoldDB" id="A0A8H7A653"/>
<feature type="domain" description="Tail specific protease" evidence="2">
    <location>
        <begin position="350"/>
        <end position="413"/>
    </location>
</feature>
<dbReference type="Gene3D" id="3.90.226.10">
    <property type="entry name" value="2-enoyl-CoA Hydratase, Chain A, domain 1"/>
    <property type="match status" value="1"/>
</dbReference>
<dbReference type="InterPro" id="IPR056186">
    <property type="entry name" value="PDZ_CPAF-rel"/>
</dbReference>
<gene>
    <name evidence="4" type="ORF">GJ744_003961</name>
</gene>
<dbReference type="GO" id="GO:0006508">
    <property type="term" value="P:proteolysis"/>
    <property type="evidence" value="ECO:0007669"/>
    <property type="project" value="InterPro"/>
</dbReference>
<protein>
    <recommendedName>
        <fullName evidence="6">Tail specific protease domain-containing protein</fullName>
    </recommendedName>
</protein>
<dbReference type="OrthoDB" id="27214at2759"/>
<dbReference type="EMBL" id="JAACFV010000183">
    <property type="protein sequence ID" value="KAF7503355.1"/>
    <property type="molecule type" value="Genomic_DNA"/>
</dbReference>
<keyword evidence="5" id="KW-1185">Reference proteome</keyword>
<dbReference type="InterPro" id="IPR029045">
    <property type="entry name" value="ClpP/crotonase-like_dom_sf"/>
</dbReference>
<dbReference type="Pfam" id="PF23658">
    <property type="entry name" value="PDZ_CPAF_rel"/>
    <property type="match status" value="1"/>
</dbReference>
<proteinExistence type="predicted"/>
<dbReference type="PANTHER" id="PTHR37049">
    <property type="entry name" value="PEPTIDASE S41 FAMILY PROTEIN"/>
    <property type="match status" value="1"/>
</dbReference>
<dbReference type="InterPro" id="IPR005151">
    <property type="entry name" value="Tail-specific_protease"/>
</dbReference>
<dbReference type="GO" id="GO:0008236">
    <property type="term" value="F:serine-type peptidase activity"/>
    <property type="evidence" value="ECO:0007669"/>
    <property type="project" value="InterPro"/>
</dbReference>
<name>A0A8H7A653_9EURO</name>
<dbReference type="Pfam" id="PF03572">
    <property type="entry name" value="Peptidase_S41"/>
    <property type="match status" value="1"/>
</dbReference>
<dbReference type="InterPro" id="IPR052766">
    <property type="entry name" value="S41A_metabolite_peptidase"/>
</dbReference>
<sequence>MASMKKFPVAVVSLLFTLFSLAILPPKLALVSAAITTPKAPCAEIGHLLLHENVTYVPAQLAYNCLSSVPLHVAEAKELHRSLRPYLKWQTTFPYVKDPPAGYQMPAFDFWPAFNNIGVKLSNTAYSSEWEFGIDMLRTFNNVHDSHTRYIMDVVGKAFTFRREVALVSISKDGYSLPLVYIHDDIQRWLTGDILFPSAVTTINGQAADLVLDSWMRIGPHQDPDAMYNTLFWSAPQNTIRSNKGLFGGSGLASFFYPGSQTDIVFANGTRTIYDNVADVNVDFGGVKDGESFYQKICNKRDQDNSAKPSSTASEPSVINIATSGYPLPVLRHPQNYIAGYYLNSSSYNKVAILSIPSFVSGDDEKEQTDFERIARDFIHHAKAAGMTKLIIDLRGNAGGTILHAFGLFMQLFPHLEPWGASRFRAFDTLNAIGKQVTSLADAFYNGTNTTGVYHDATGREPFNHHLLVNAQSHNFTDWSDLYGPVSVPCRDNYTHLMRYNLSSAALLAEVGIDPIGKHPATEQPFQSKDIIMLHDGDCTSTCATFSDLLQEQAGIKSVVIGGRPQYAPMQAVGGTRGMEVYDLDWIFTLMNDTWHSGTAQQQAEWKISAPDLGTVSQEPLRRLVQAEAGSLNVRDSILKGQAAGEGLPSQFLWKPADCRLFYTAEMVGDCAGGVEEGGGCGVGEEGVGRKGERCVVGGL</sequence>
<organism evidence="4 5">
    <name type="scientific">Endocarpon pusillum</name>
    <dbReference type="NCBI Taxonomy" id="364733"/>
    <lineage>
        <taxon>Eukaryota</taxon>
        <taxon>Fungi</taxon>
        <taxon>Dikarya</taxon>
        <taxon>Ascomycota</taxon>
        <taxon>Pezizomycotina</taxon>
        <taxon>Eurotiomycetes</taxon>
        <taxon>Chaetothyriomycetidae</taxon>
        <taxon>Verrucariales</taxon>
        <taxon>Verrucariaceae</taxon>
        <taxon>Endocarpon</taxon>
    </lineage>
</organism>
<evidence type="ECO:0000259" key="2">
    <source>
        <dbReference type="Pfam" id="PF03572"/>
    </source>
</evidence>
<reference evidence="4" key="1">
    <citation type="submission" date="2020-02" db="EMBL/GenBank/DDBJ databases">
        <authorList>
            <person name="Palmer J.M."/>
        </authorList>
    </citation>
    <scope>NUCLEOTIDE SEQUENCE</scope>
    <source>
        <strain evidence="4">EPUS1.4</strain>
        <tissue evidence="4">Thallus</tissue>
    </source>
</reference>
<feature type="domain" description="CPAF-like PDZ" evidence="3">
    <location>
        <begin position="160"/>
        <end position="284"/>
    </location>
</feature>